<keyword evidence="4 7" id="KW-0811">Translocation</keyword>
<evidence type="ECO:0000256" key="3">
    <source>
        <dbReference type="ARBA" id="ARBA00022927"/>
    </source>
</evidence>
<feature type="compositionally biased region" description="Acidic residues" evidence="8">
    <location>
        <begin position="202"/>
        <end position="213"/>
    </location>
</feature>
<dbReference type="InterPro" id="IPR007252">
    <property type="entry name" value="Nup84/Nup107"/>
</dbReference>
<keyword evidence="1 7" id="KW-0813">Transport</keyword>
<reference evidence="9" key="1">
    <citation type="submission" date="2022-07" db="EMBL/GenBank/DDBJ databases">
        <title>Phylogenomic reconstructions and comparative analyses of Kickxellomycotina fungi.</title>
        <authorList>
            <person name="Reynolds N.K."/>
            <person name="Stajich J.E."/>
            <person name="Barry K."/>
            <person name="Grigoriev I.V."/>
            <person name="Crous P."/>
            <person name="Smith M.E."/>
        </authorList>
    </citation>
    <scope>NUCLEOTIDE SEQUENCE</scope>
    <source>
        <strain evidence="9">RSA 567</strain>
    </source>
</reference>
<accession>A0A9W8E4C4</accession>
<comment type="subunit">
    <text evidence="7">Part of the nuclear pore complex (NPC).</text>
</comment>
<keyword evidence="2" id="KW-0509">mRNA transport</keyword>
<protein>
    <recommendedName>
        <fullName evidence="7">Nuclear pore complex protein</fullName>
    </recommendedName>
</protein>
<dbReference type="GO" id="GO:0006606">
    <property type="term" value="P:protein import into nucleus"/>
    <property type="evidence" value="ECO:0007669"/>
    <property type="project" value="TreeGrafter"/>
</dbReference>
<dbReference type="GO" id="GO:0006406">
    <property type="term" value="P:mRNA export from nucleus"/>
    <property type="evidence" value="ECO:0007669"/>
    <property type="project" value="TreeGrafter"/>
</dbReference>
<evidence type="ECO:0000256" key="7">
    <source>
        <dbReference type="RuleBase" id="RU365072"/>
    </source>
</evidence>
<comment type="caution">
    <text evidence="9">The sequence shown here is derived from an EMBL/GenBank/DDBJ whole genome shotgun (WGS) entry which is preliminary data.</text>
</comment>
<name>A0A9W8E4C4_9FUNG</name>
<dbReference type="Proteomes" id="UP001151582">
    <property type="component" value="Unassembled WGS sequence"/>
</dbReference>
<evidence type="ECO:0000313" key="10">
    <source>
        <dbReference type="Proteomes" id="UP001151582"/>
    </source>
</evidence>
<comment type="function">
    <text evidence="7">Functions as a component of the nuclear pore complex (NPC).</text>
</comment>
<dbReference type="AlphaFoldDB" id="A0A9W8E4C4"/>
<evidence type="ECO:0000256" key="2">
    <source>
        <dbReference type="ARBA" id="ARBA00022816"/>
    </source>
</evidence>
<evidence type="ECO:0000256" key="6">
    <source>
        <dbReference type="ARBA" id="ARBA00023242"/>
    </source>
</evidence>
<dbReference type="EMBL" id="JANBQB010002392">
    <property type="protein sequence ID" value="KAJ1967251.1"/>
    <property type="molecule type" value="Genomic_DNA"/>
</dbReference>
<keyword evidence="10" id="KW-1185">Reference proteome</keyword>
<sequence length="260" mass="29111">MDSLLSDSFEPAQWIALYTAKLPRQWQIPVYAQYLAGIQGTGRAREHALQRGAKSGLDMRRSAQLATDVILKDYFTHDYRPMDPLKVTLSGLHTALTPRECWSIRALEFLSHDRALYRGLLLRCNILARRFLSEGKVHALAQLLDQVPKDLILPGWIEAVKRLQDGRPLGLGIYEPEDAEESEAETSGGDECAFDWQLGWDSEGDDHDNDNEENDHGSDDGVGAPTQGDSMFAPEAAESFESYRIQEGFSMNLEDQSALL</sequence>
<dbReference type="GO" id="GO:0017056">
    <property type="term" value="F:structural constituent of nuclear pore"/>
    <property type="evidence" value="ECO:0007669"/>
    <property type="project" value="UniProtKB-UniRule"/>
</dbReference>
<feature type="region of interest" description="Disordered" evidence="8">
    <location>
        <begin position="198"/>
        <end position="239"/>
    </location>
</feature>
<evidence type="ECO:0000256" key="5">
    <source>
        <dbReference type="ARBA" id="ARBA00023132"/>
    </source>
</evidence>
<evidence type="ECO:0000256" key="4">
    <source>
        <dbReference type="ARBA" id="ARBA00023010"/>
    </source>
</evidence>
<dbReference type="Pfam" id="PF04121">
    <property type="entry name" value="Nup84_Nup100"/>
    <property type="match status" value="1"/>
</dbReference>
<dbReference type="GO" id="GO:0031965">
    <property type="term" value="C:nuclear membrane"/>
    <property type="evidence" value="ECO:0007669"/>
    <property type="project" value="UniProtKB-SubCell"/>
</dbReference>
<dbReference type="OrthoDB" id="3098at2759"/>
<evidence type="ECO:0000256" key="8">
    <source>
        <dbReference type="SAM" id="MobiDB-lite"/>
    </source>
</evidence>
<dbReference type="GO" id="GO:0000973">
    <property type="term" value="P:post-transcriptional tethering of RNA polymerase II gene DNA at nuclear periphery"/>
    <property type="evidence" value="ECO:0007669"/>
    <property type="project" value="TreeGrafter"/>
</dbReference>
<organism evidence="9 10">
    <name type="scientific">Dimargaris verticillata</name>
    <dbReference type="NCBI Taxonomy" id="2761393"/>
    <lineage>
        <taxon>Eukaryota</taxon>
        <taxon>Fungi</taxon>
        <taxon>Fungi incertae sedis</taxon>
        <taxon>Zoopagomycota</taxon>
        <taxon>Kickxellomycotina</taxon>
        <taxon>Dimargaritomycetes</taxon>
        <taxon>Dimargaritales</taxon>
        <taxon>Dimargaritaceae</taxon>
        <taxon>Dimargaris</taxon>
    </lineage>
</organism>
<dbReference type="PANTHER" id="PTHR13003:SF2">
    <property type="entry name" value="NUCLEAR PORE COMPLEX PROTEIN NUP107"/>
    <property type="match status" value="1"/>
</dbReference>
<proteinExistence type="inferred from homology"/>
<keyword evidence="6 7" id="KW-0539">Nucleus</keyword>
<keyword evidence="3" id="KW-0653">Protein transport</keyword>
<dbReference type="Gene3D" id="1.20.190.50">
    <property type="match status" value="1"/>
</dbReference>
<feature type="non-terminal residue" evidence="9">
    <location>
        <position position="260"/>
    </location>
</feature>
<gene>
    <name evidence="9" type="primary">NUP84_3</name>
    <name evidence="9" type="ORF">H4R34_006407</name>
</gene>
<keyword evidence="5 7" id="KW-0906">Nuclear pore complex</keyword>
<comment type="similarity">
    <text evidence="7">Belongs to the nucleoporin Nup84/Nup107 family.</text>
</comment>
<evidence type="ECO:0000313" key="9">
    <source>
        <dbReference type="EMBL" id="KAJ1967251.1"/>
    </source>
</evidence>
<dbReference type="GO" id="GO:0031080">
    <property type="term" value="C:nuclear pore outer ring"/>
    <property type="evidence" value="ECO:0007669"/>
    <property type="project" value="TreeGrafter"/>
</dbReference>
<comment type="subcellular location">
    <subcellularLocation>
        <location evidence="7">Nucleus</location>
        <location evidence="7">Nuclear pore complex</location>
    </subcellularLocation>
    <subcellularLocation>
        <location evidence="7">Nucleus membrane</location>
    </subcellularLocation>
</comment>
<keyword evidence="7" id="KW-0472">Membrane</keyword>
<evidence type="ECO:0000256" key="1">
    <source>
        <dbReference type="ARBA" id="ARBA00022448"/>
    </source>
</evidence>
<dbReference type="PANTHER" id="PTHR13003">
    <property type="entry name" value="NUP107-RELATED"/>
    <property type="match status" value="1"/>
</dbReference>